<dbReference type="HOGENOM" id="CLU_3023765_0_0_6"/>
<accession>D2TII2</accession>
<protein>
    <submittedName>
        <fullName evidence="1">Uncharacterized protein</fullName>
    </submittedName>
</protein>
<dbReference type="Proteomes" id="UP000001889">
    <property type="component" value="Chromosome"/>
</dbReference>
<reference evidence="1 2" key="1">
    <citation type="journal article" date="2010" name="J. Bacteriol.">
        <title>The Citrobacter rodentium genome sequence reveals convergent evolution with human pathogenic Escherichia coli.</title>
        <authorList>
            <person name="Petty N.K."/>
            <person name="Bulgin R."/>
            <person name="Crepin V.F."/>
            <person name="Cerdeno-Tarraga A.M."/>
            <person name="Schroeder G.N."/>
            <person name="Quail M.A."/>
            <person name="Lennard N."/>
            <person name="Corton C."/>
            <person name="Barron A."/>
            <person name="Clark L."/>
            <person name="Toribio A.L."/>
            <person name="Parkhill J."/>
            <person name="Dougan G."/>
            <person name="Frankel G."/>
            <person name="Thomson N.R."/>
        </authorList>
    </citation>
    <scope>NUCLEOTIDE SEQUENCE [LARGE SCALE GENOMIC DNA]</scope>
    <source>
        <strain evidence="1 2">ICC168</strain>
    </source>
</reference>
<evidence type="ECO:0000313" key="1">
    <source>
        <dbReference type="EMBL" id="CBG88309.1"/>
    </source>
</evidence>
<name>D2TII2_CITRI</name>
<keyword evidence="2" id="KW-1185">Reference proteome</keyword>
<gene>
    <name evidence="1" type="ordered locus">ROD_15451</name>
</gene>
<dbReference type="KEGG" id="cro:ROD_15451"/>
<dbReference type="AlphaFoldDB" id="D2TII2"/>
<proteinExistence type="predicted"/>
<dbReference type="STRING" id="637910.ROD_15451"/>
<sequence length="55" mass="6429">MLRCQDKRGMFVRRGKAAECLPTINYKTDYKRVVFIAGGNNPAFYRRISCCHMKI</sequence>
<dbReference type="EMBL" id="FN543502">
    <property type="protein sequence ID" value="CBG88309.1"/>
    <property type="molecule type" value="Genomic_DNA"/>
</dbReference>
<organism evidence="1 2">
    <name type="scientific">Citrobacter rodentium (strain ICC168)</name>
    <name type="common">Citrobacter freundii biotype 4280</name>
    <dbReference type="NCBI Taxonomy" id="637910"/>
    <lineage>
        <taxon>Bacteria</taxon>
        <taxon>Pseudomonadati</taxon>
        <taxon>Pseudomonadota</taxon>
        <taxon>Gammaproteobacteria</taxon>
        <taxon>Enterobacterales</taxon>
        <taxon>Enterobacteriaceae</taxon>
        <taxon>Citrobacter</taxon>
    </lineage>
</organism>
<evidence type="ECO:0000313" key="2">
    <source>
        <dbReference type="Proteomes" id="UP000001889"/>
    </source>
</evidence>